<feature type="DNA-binding region" description="Homeobox" evidence="5">
    <location>
        <begin position="54"/>
        <end position="113"/>
    </location>
</feature>
<dbReference type="Proteomes" id="UP000701801">
    <property type="component" value="Unassembled WGS sequence"/>
</dbReference>
<feature type="domain" description="Homeobox" evidence="8">
    <location>
        <begin position="52"/>
        <end position="112"/>
    </location>
</feature>
<evidence type="ECO:0000256" key="6">
    <source>
        <dbReference type="RuleBase" id="RU000682"/>
    </source>
</evidence>
<dbReference type="SMART" id="SM00389">
    <property type="entry name" value="HOX"/>
    <property type="match status" value="1"/>
</dbReference>
<comment type="subcellular location">
    <subcellularLocation>
        <location evidence="1 5 6">Nucleus</location>
    </subcellularLocation>
</comment>
<accession>A0A9N9Q664</accession>
<evidence type="ECO:0000256" key="3">
    <source>
        <dbReference type="ARBA" id="ARBA00023155"/>
    </source>
</evidence>
<feature type="region of interest" description="Disordered" evidence="7">
    <location>
        <begin position="1"/>
        <end position="83"/>
    </location>
</feature>
<feature type="region of interest" description="Disordered" evidence="7">
    <location>
        <begin position="257"/>
        <end position="379"/>
    </location>
</feature>
<evidence type="ECO:0000256" key="1">
    <source>
        <dbReference type="ARBA" id="ARBA00004123"/>
    </source>
</evidence>
<gene>
    <name evidence="9" type="ORF">HYALB_00002135</name>
</gene>
<dbReference type="EMBL" id="CAJVRM010000184">
    <property type="protein sequence ID" value="CAG8976619.1"/>
    <property type="molecule type" value="Genomic_DNA"/>
</dbReference>
<evidence type="ECO:0000256" key="7">
    <source>
        <dbReference type="SAM" id="MobiDB-lite"/>
    </source>
</evidence>
<feature type="compositionally biased region" description="Polar residues" evidence="7">
    <location>
        <begin position="160"/>
        <end position="170"/>
    </location>
</feature>
<dbReference type="InterPro" id="IPR017970">
    <property type="entry name" value="Homeobox_CS"/>
</dbReference>
<proteinExistence type="predicted"/>
<keyword evidence="4 5" id="KW-0539">Nucleus</keyword>
<protein>
    <recommendedName>
        <fullName evidence="8">Homeobox domain-containing protein</fullName>
    </recommendedName>
</protein>
<feature type="compositionally biased region" description="Polar residues" evidence="7">
    <location>
        <begin position="450"/>
        <end position="467"/>
    </location>
</feature>
<feature type="compositionally biased region" description="Low complexity" evidence="7">
    <location>
        <begin position="134"/>
        <end position="154"/>
    </location>
</feature>
<keyword evidence="2 5" id="KW-0238">DNA-binding</keyword>
<feature type="compositionally biased region" description="Polar residues" evidence="7">
    <location>
        <begin position="257"/>
        <end position="280"/>
    </location>
</feature>
<dbReference type="CDD" id="cd00086">
    <property type="entry name" value="homeodomain"/>
    <property type="match status" value="1"/>
</dbReference>
<evidence type="ECO:0000313" key="9">
    <source>
        <dbReference type="EMBL" id="CAG8976619.1"/>
    </source>
</evidence>
<dbReference type="SUPFAM" id="SSF46689">
    <property type="entry name" value="Homeodomain-like"/>
    <property type="match status" value="1"/>
</dbReference>
<dbReference type="GO" id="GO:0005634">
    <property type="term" value="C:nucleus"/>
    <property type="evidence" value="ECO:0007669"/>
    <property type="project" value="UniProtKB-SubCell"/>
</dbReference>
<dbReference type="GO" id="GO:0000976">
    <property type="term" value="F:transcription cis-regulatory region binding"/>
    <property type="evidence" value="ECO:0007669"/>
    <property type="project" value="TreeGrafter"/>
</dbReference>
<feature type="compositionally biased region" description="Low complexity" evidence="7">
    <location>
        <begin position="28"/>
        <end position="39"/>
    </location>
</feature>
<dbReference type="Pfam" id="PF00046">
    <property type="entry name" value="Homeodomain"/>
    <property type="match status" value="1"/>
</dbReference>
<evidence type="ECO:0000256" key="5">
    <source>
        <dbReference type="PROSITE-ProRule" id="PRU00108"/>
    </source>
</evidence>
<organism evidence="9 10">
    <name type="scientific">Hymenoscyphus albidus</name>
    <dbReference type="NCBI Taxonomy" id="595503"/>
    <lineage>
        <taxon>Eukaryota</taxon>
        <taxon>Fungi</taxon>
        <taxon>Dikarya</taxon>
        <taxon>Ascomycota</taxon>
        <taxon>Pezizomycotina</taxon>
        <taxon>Leotiomycetes</taxon>
        <taxon>Helotiales</taxon>
        <taxon>Helotiaceae</taxon>
        <taxon>Hymenoscyphus</taxon>
    </lineage>
</organism>
<feature type="compositionally biased region" description="Basic and acidic residues" evidence="7">
    <location>
        <begin position="13"/>
        <end position="27"/>
    </location>
</feature>
<reference evidence="9" key="1">
    <citation type="submission" date="2021-07" db="EMBL/GenBank/DDBJ databases">
        <authorList>
            <person name="Durling M."/>
        </authorList>
    </citation>
    <scope>NUCLEOTIDE SEQUENCE</scope>
</reference>
<evidence type="ECO:0000256" key="4">
    <source>
        <dbReference type="ARBA" id="ARBA00023242"/>
    </source>
</evidence>
<evidence type="ECO:0000256" key="2">
    <source>
        <dbReference type="ARBA" id="ARBA00023125"/>
    </source>
</evidence>
<sequence length="596" mass="64724">MSDATLPPPRSSPRPEIEAKDHVEQDTVRTSSVHRSSSVMGDGAEVSADNQTGSKQRRKRTRPEDQAILEAEYKRNPKPNKAARADIVEKVTLNEKEVQIWFQNRRQINRRKSRPLLPHEIAAFGLGGGMTPLSSDPISASCSSSQGASDRASSPRQEEPINSQEGFTSSQEKEEFLDPRNDEESARAIIENEQPILEKEDSTIPVATPITERCEDSVVATSSTSSSFSEYVSKSFSSTPGYLSNRWNSVHVGNSFSAPSSAQATKFTTPQSTTVTQPNSCPKRVGGSQTSARPTRVRLSMSLDGKAELVTTDASPSPSPPRRISPRPSSPSTFTQQKRARTLQRSQSALPLSFPPRDFPSAATSAQLPPRLPTGSSRDNRIWEFRRNLGVRDELTAQAENESNGSALAAISLLRKTSNSALKTNNNKRNAPPSKRDIGTPGKKPKLGRATSSLARLQTPGKVSQDTVLKPKDGGGLMRSPSGDSDKENWTPTENGVNPRRRPLPSGKPTKSSVPRTVLGDNHTVPTHAVDFGAANKRRRRAKDVAAEVFEDQPIAVPAPGDEVTKFMQSGEISPSKKGDLDCVQGLLSLSQGNWR</sequence>
<keyword evidence="3 5" id="KW-0371">Homeobox</keyword>
<dbReference type="PANTHER" id="PTHR24323:SF7">
    <property type="entry name" value="HOMEOBOX DOMAIN-CONTAINING PROTEIN"/>
    <property type="match status" value="1"/>
</dbReference>
<feature type="compositionally biased region" description="Basic and acidic residues" evidence="7">
    <location>
        <begin position="171"/>
        <end position="186"/>
    </location>
</feature>
<feature type="region of interest" description="Disordered" evidence="7">
    <location>
        <begin position="127"/>
        <end position="203"/>
    </location>
</feature>
<dbReference type="PANTHER" id="PTHR24323">
    <property type="entry name" value="CEH-10 HOMEODOMAIN-CONTAINING HOMOLOG"/>
    <property type="match status" value="1"/>
</dbReference>
<feature type="region of interest" description="Disordered" evidence="7">
    <location>
        <begin position="421"/>
        <end position="527"/>
    </location>
</feature>
<dbReference type="PROSITE" id="PS50071">
    <property type="entry name" value="HOMEOBOX_2"/>
    <property type="match status" value="1"/>
</dbReference>
<dbReference type="InterPro" id="IPR001356">
    <property type="entry name" value="HD"/>
</dbReference>
<dbReference type="InterPro" id="IPR051775">
    <property type="entry name" value="Homeobox_domain"/>
</dbReference>
<comment type="caution">
    <text evidence="9">The sequence shown here is derived from an EMBL/GenBank/DDBJ whole genome shotgun (WGS) entry which is preliminary data.</text>
</comment>
<keyword evidence="10" id="KW-1185">Reference proteome</keyword>
<evidence type="ECO:0000259" key="8">
    <source>
        <dbReference type="PROSITE" id="PS50071"/>
    </source>
</evidence>
<dbReference type="PROSITE" id="PS00027">
    <property type="entry name" value="HOMEOBOX_1"/>
    <property type="match status" value="1"/>
</dbReference>
<dbReference type="AlphaFoldDB" id="A0A9N9Q664"/>
<dbReference type="GO" id="GO:0000981">
    <property type="term" value="F:DNA-binding transcription factor activity, RNA polymerase II-specific"/>
    <property type="evidence" value="ECO:0007669"/>
    <property type="project" value="InterPro"/>
</dbReference>
<dbReference type="Gene3D" id="1.10.10.60">
    <property type="entry name" value="Homeodomain-like"/>
    <property type="match status" value="1"/>
</dbReference>
<dbReference type="InterPro" id="IPR009057">
    <property type="entry name" value="Homeodomain-like_sf"/>
</dbReference>
<feature type="compositionally biased region" description="Polar residues" evidence="7">
    <location>
        <begin position="333"/>
        <end position="350"/>
    </location>
</feature>
<feature type="compositionally biased region" description="Pro residues" evidence="7">
    <location>
        <begin position="1"/>
        <end position="12"/>
    </location>
</feature>
<name>A0A9N9Q664_9HELO</name>
<dbReference type="OrthoDB" id="6159439at2759"/>
<evidence type="ECO:0000313" key="10">
    <source>
        <dbReference type="Proteomes" id="UP000701801"/>
    </source>
</evidence>